<dbReference type="EMBL" id="CP002351">
    <property type="protein sequence ID" value="AEH51429.1"/>
    <property type="molecule type" value="Genomic_DNA"/>
</dbReference>
<evidence type="ECO:0000313" key="3">
    <source>
        <dbReference type="EMBL" id="AEH51429.1"/>
    </source>
</evidence>
<dbReference type="Proteomes" id="UP000006804">
    <property type="component" value="Chromosome"/>
</dbReference>
<dbReference type="Gene3D" id="3.50.50.60">
    <property type="entry name" value="FAD/NAD(P)-binding domain"/>
    <property type="match status" value="2"/>
</dbReference>
<dbReference type="PRINTS" id="PR00368">
    <property type="entry name" value="FADPNR"/>
</dbReference>
<protein>
    <recommendedName>
        <fullName evidence="2">FAD/NAD(P)-binding domain-containing protein</fullName>
    </recommendedName>
</protein>
<dbReference type="OrthoDB" id="9776839at2"/>
<reference evidence="3 4" key="1">
    <citation type="submission" date="2010-11" db="EMBL/GenBank/DDBJ databases">
        <title>The complete genome of Thermotoga thermarum DSM 5069.</title>
        <authorList>
            <consortium name="US DOE Joint Genome Institute (JGI-PGF)"/>
            <person name="Lucas S."/>
            <person name="Copeland A."/>
            <person name="Lapidus A."/>
            <person name="Bruce D."/>
            <person name="Goodwin L."/>
            <person name="Pitluck S."/>
            <person name="Kyrpides N."/>
            <person name="Mavromatis K."/>
            <person name="Ivanova N."/>
            <person name="Zeytun A."/>
            <person name="Brettin T."/>
            <person name="Detter J.C."/>
            <person name="Tapia R."/>
            <person name="Han C."/>
            <person name="Land M."/>
            <person name="Hauser L."/>
            <person name="Markowitz V."/>
            <person name="Cheng J.-F."/>
            <person name="Hugenholtz P."/>
            <person name="Woyke T."/>
            <person name="Wu D."/>
            <person name="Spring S."/>
            <person name="Schroeder M."/>
            <person name="Brambilla E."/>
            <person name="Klenk H.-P."/>
            <person name="Eisen J.A."/>
        </authorList>
    </citation>
    <scope>NUCLEOTIDE SEQUENCE [LARGE SCALE GENOMIC DNA]</scope>
    <source>
        <strain evidence="3 4">DSM 5069</strain>
    </source>
</reference>
<dbReference type="PRINTS" id="PR00411">
    <property type="entry name" value="PNDRDTASEI"/>
</dbReference>
<organism evidence="3 4">
    <name type="scientific">Pseudothermotoga thermarum DSM 5069</name>
    <dbReference type="NCBI Taxonomy" id="688269"/>
    <lineage>
        <taxon>Bacteria</taxon>
        <taxon>Thermotogati</taxon>
        <taxon>Thermotogota</taxon>
        <taxon>Thermotogae</taxon>
        <taxon>Thermotogales</taxon>
        <taxon>Thermotogaceae</taxon>
        <taxon>Pseudothermotoga</taxon>
    </lineage>
</organism>
<dbReference type="InterPro" id="IPR012460">
    <property type="entry name" value="DUF1667"/>
</dbReference>
<evidence type="ECO:0000256" key="1">
    <source>
        <dbReference type="ARBA" id="ARBA00023002"/>
    </source>
</evidence>
<dbReference type="STRING" id="688269.Theth_1366"/>
<dbReference type="SUPFAM" id="SSF51905">
    <property type="entry name" value="FAD/NAD(P)-binding domain"/>
    <property type="match status" value="2"/>
</dbReference>
<evidence type="ECO:0000313" key="4">
    <source>
        <dbReference type="Proteomes" id="UP000006804"/>
    </source>
</evidence>
<evidence type="ECO:0000259" key="2">
    <source>
        <dbReference type="Pfam" id="PF07992"/>
    </source>
</evidence>
<dbReference type="Pfam" id="PF07892">
    <property type="entry name" value="DUF1667"/>
    <property type="match status" value="1"/>
</dbReference>
<dbReference type="PANTHER" id="PTHR42949">
    <property type="entry name" value="ANAEROBIC GLYCEROL-3-PHOSPHATE DEHYDROGENASE SUBUNIT B"/>
    <property type="match status" value="1"/>
</dbReference>
<dbReference type="Pfam" id="PF07992">
    <property type="entry name" value="Pyr_redox_2"/>
    <property type="match status" value="1"/>
</dbReference>
<dbReference type="Gene3D" id="3.10.530.10">
    <property type="entry name" value="CPE0013-like"/>
    <property type="match status" value="1"/>
</dbReference>
<keyword evidence="1" id="KW-0560">Oxidoreductase</keyword>
<proteinExistence type="predicted"/>
<dbReference type="HOGENOM" id="CLU_030705_0_0_0"/>
<dbReference type="eggNOG" id="COG3862">
    <property type="taxonomic scope" value="Bacteria"/>
</dbReference>
<feature type="domain" description="FAD/NAD(P)-binding" evidence="2">
    <location>
        <begin position="4"/>
        <end position="297"/>
    </location>
</feature>
<gene>
    <name evidence="3" type="ORF">Theth_1366</name>
</gene>
<dbReference type="eggNOG" id="COG0446">
    <property type="taxonomic scope" value="Bacteria"/>
</dbReference>
<dbReference type="PANTHER" id="PTHR42949:SF3">
    <property type="entry name" value="ANAEROBIC GLYCEROL-3-PHOSPHATE DEHYDROGENASE SUBUNIT B"/>
    <property type="match status" value="1"/>
</dbReference>
<dbReference type="RefSeq" id="WP_013932644.1">
    <property type="nucleotide sequence ID" value="NC_015707.1"/>
</dbReference>
<dbReference type="PATRIC" id="fig|688269.3.peg.1406"/>
<dbReference type="InterPro" id="IPR023753">
    <property type="entry name" value="FAD/NAD-binding_dom"/>
</dbReference>
<dbReference type="KEGG" id="tta:Theth_1366"/>
<dbReference type="AlphaFoldDB" id="F7YXA9"/>
<sequence>MVEFDVVVLGSGPGGLAAAIEASKTGARVLLIERERQLGGILKQCIHEGFGLVEFKEKLTGTEYAAKFLKMLKNFPVEVLTQSFVTQIEKVKNRFFITIQNQNGVFQISSKSMVFSTGCRERTSRQIFVHGDRPSGIFTAGTVQYYVNIMGYLPTKKCVILGSGDVGLIMARRLTIEGAKVEGVYEIKSESSGLIRNIVQCLDAFQIPLYLRHTVKRVFGKDRLEAVEIVEVDEQGRPIPNSEKIVQCDALIIAAGLIPENDLLEQLGVLIDQRTKGPFVDQNCMTLLDGVFACGNNVFVSDQVDFVTQLGKVAGRSAGLYALGLFERKSLIPVEHDEFFAFAVPQFVDPSSRKVRIYFRSSKTLRNVKIKVIGTKEPVEKSFAFLRPQQTEYFDLEINEDVKHLTLKITEFEEEKQVKEGSRKIICSVCPKGCEVLVMKEGHDYKLEGYKCQRGYDFVLKNLFDPHQVLCTTVRTIYSEQPLLPVKTDRPVTVKDFQGIMEVVRKIVVKNKVDVGEVICENIAGTGANLVSTYFLDLGGGGYGERNCISHRLWNSKS</sequence>
<dbReference type="SUPFAM" id="SSF160148">
    <property type="entry name" value="CPE0013-like"/>
    <property type="match status" value="1"/>
</dbReference>
<dbReference type="InterPro" id="IPR051691">
    <property type="entry name" value="Metab_Enz_Cyan_OpOx_G3PDH"/>
</dbReference>
<accession>F7YXA9</accession>
<dbReference type="InterPro" id="IPR036188">
    <property type="entry name" value="FAD/NAD-bd_sf"/>
</dbReference>
<dbReference type="GO" id="GO:0016491">
    <property type="term" value="F:oxidoreductase activity"/>
    <property type="evidence" value="ECO:0007669"/>
    <property type="project" value="UniProtKB-KW"/>
</dbReference>
<keyword evidence="4" id="KW-1185">Reference proteome</keyword>
<name>F7YXA9_9THEM</name>
<dbReference type="InterPro" id="IPR036593">
    <property type="entry name" value="CPE0013-like_sf"/>
</dbReference>